<feature type="domain" description="CBS" evidence="8">
    <location>
        <begin position="239"/>
        <end position="299"/>
    </location>
</feature>
<dbReference type="GO" id="GO:0005886">
    <property type="term" value="C:plasma membrane"/>
    <property type="evidence" value="ECO:0007669"/>
    <property type="project" value="UniProtKB-SubCell"/>
</dbReference>
<keyword evidence="7" id="KW-0812">Transmembrane</keyword>
<dbReference type="InterPro" id="IPR016169">
    <property type="entry name" value="FAD-bd_PCMH_sub2"/>
</dbReference>
<dbReference type="InterPro" id="IPR044751">
    <property type="entry name" value="Ion_transp-like_CBS"/>
</dbReference>
<keyword evidence="7" id="KW-0472">Membrane</keyword>
<dbReference type="PANTHER" id="PTHR22777:SF32">
    <property type="entry name" value="UPF0053 INNER MEMBRANE PROTEIN YFJD"/>
    <property type="match status" value="1"/>
</dbReference>
<feature type="transmembrane region" description="Helical" evidence="7">
    <location>
        <begin position="88"/>
        <end position="107"/>
    </location>
</feature>
<dbReference type="PROSITE" id="PS51371">
    <property type="entry name" value="CBS"/>
    <property type="match status" value="2"/>
</dbReference>
<dbReference type="Gene3D" id="3.30.465.10">
    <property type="match status" value="1"/>
</dbReference>
<dbReference type="PANTHER" id="PTHR22777">
    <property type="entry name" value="HEMOLYSIN-RELATED"/>
    <property type="match status" value="1"/>
</dbReference>
<keyword evidence="4" id="KW-0677">Repeat</keyword>
<dbReference type="InterPro" id="IPR000644">
    <property type="entry name" value="CBS_dom"/>
</dbReference>
<protein>
    <recommendedName>
        <fullName evidence="8">CBS domain-containing protein</fullName>
    </recommendedName>
</protein>
<accession>A0A0C1H1B8</accession>
<dbReference type="InterPro" id="IPR005170">
    <property type="entry name" value="Transptr-assoc_dom"/>
</dbReference>
<keyword evidence="3" id="KW-1003">Cell membrane</keyword>
<dbReference type="SMART" id="SM00116">
    <property type="entry name" value="CBS"/>
    <property type="match status" value="2"/>
</dbReference>
<evidence type="ECO:0000256" key="7">
    <source>
        <dbReference type="SAM" id="Phobius"/>
    </source>
</evidence>
<proteinExistence type="inferred from homology"/>
<evidence type="ECO:0000256" key="2">
    <source>
        <dbReference type="ARBA" id="ARBA00006337"/>
    </source>
</evidence>
<name>A0A0C1H1B8_9BACT</name>
<keyword evidence="5 6" id="KW-0129">CBS domain</keyword>
<dbReference type="Proteomes" id="UP000031465">
    <property type="component" value="Unassembled WGS sequence"/>
</dbReference>
<comment type="similarity">
    <text evidence="2">Belongs to the UPF0053 family.</text>
</comment>
<feature type="transmembrane region" description="Helical" evidence="7">
    <location>
        <begin position="12"/>
        <end position="38"/>
    </location>
</feature>
<dbReference type="InterPro" id="IPR036318">
    <property type="entry name" value="FAD-bd_PCMH-like_sf"/>
</dbReference>
<dbReference type="SUPFAM" id="SSF54631">
    <property type="entry name" value="CBS-domain pair"/>
    <property type="match status" value="1"/>
</dbReference>
<dbReference type="Pfam" id="PF03471">
    <property type="entry name" value="CorC_HlyC"/>
    <property type="match status" value="1"/>
</dbReference>
<dbReference type="AlphaFoldDB" id="A0A0C1H1B8"/>
<organism evidence="9 10">
    <name type="scientific">Candidatus Protochlamydia amoebophila</name>
    <dbReference type="NCBI Taxonomy" id="362787"/>
    <lineage>
        <taxon>Bacteria</taxon>
        <taxon>Pseudomonadati</taxon>
        <taxon>Chlamydiota</taxon>
        <taxon>Chlamydiia</taxon>
        <taxon>Parachlamydiales</taxon>
        <taxon>Parachlamydiaceae</taxon>
        <taxon>Candidatus Protochlamydia</taxon>
    </lineage>
</organism>
<feature type="transmembrane region" description="Helical" evidence="7">
    <location>
        <begin position="154"/>
        <end position="177"/>
    </location>
</feature>
<comment type="caution">
    <text evidence="9">The sequence shown here is derived from an EMBL/GenBank/DDBJ whole genome shotgun (WGS) entry which is preliminary data.</text>
</comment>
<dbReference type="CDD" id="cd04590">
    <property type="entry name" value="CBS_pair_CorC_HlyC_assoc"/>
    <property type="match status" value="1"/>
</dbReference>
<feature type="transmembrane region" description="Helical" evidence="7">
    <location>
        <begin position="119"/>
        <end position="142"/>
    </location>
</feature>
<dbReference type="GO" id="GO:0050660">
    <property type="term" value="F:flavin adenine dinucleotide binding"/>
    <property type="evidence" value="ECO:0007669"/>
    <property type="project" value="InterPro"/>
</dbReference>
<feature type="domain" description="CBS" evidence="8">
    <location>
        <begin position="311"/>
        <end position="368"/>
    </location>
</feature>
<dbReference type="Gene3D" id="3.10.580.10">
    <property type="entry name" value="CBS-domain"/>
    <property type="match status" value="1"/>
</dbReference>
<evidence type="ECO:0000256" key="3">
    <source>
        <dbReference type="ARBA" id="ARBA00022475"/>
    </source>
</evidence>
<evidence type="ECO:0000313" key="9">
    <source>
        <dbReference type="EMBL" id="KIC71524.1"/>
    </source>
</evidence>
<evidence type="ECO:0000256" key="1">
    <source>
        <dbReference type="ARBA" id="ARBA00004651"/>
    </source>
</evidence>
<evidence type="ECO:0000256" key="4">
    <source>
        <dbReference type="ARBA" id="ARBA00022737"/>
    </source>
</evidence>
<dbReference type="FunFam" id="3.10.580.10:FF:000002">
    <property type="entry name" value="Magnesium/cobalt efflux protein CorC"/>
    <property type="match status" value="1"/>
</dbReference>
<sequence>MTKVPFNRRIDLPLNLTLFLLIILIIGLFCLTAINTALRRLHKKNSKKQLSLSGKLFFYRRFHAIFFRNQEAEELFFITTLAQNILRFIYVIFSLTILIQLNLISWLVNPITHSSSLIINWPAGLLCLISLFFLFFIVGDYLARILGGRYPEIAIQVCALVSSLFMTLIFPLTFLFLKFSQAFARTIYFNPLSETASKAKQEIIEIIEESNFTASLDPHDKKLIEGVMDFKDRIAREVMVPRVDIFSLAHDTTIEQAAVLIYNEGYSRIPVFKHTLDNIIGVLMYKDVLAKYMEFSRTQDNKILQAPISGLVKNVLYTPETKKISHLLQEFRKKQVHLAIIVDEYGGTEGIVTIEDILEEIVGDIADEYDESEESLFVALPEGGWLIDARMTIFDIEEQFDIEIAQDGDYDTIGGYIFHETGNIPSKGFVLTKPNFELKVIRSNDRRVEKLKIRSIRLDSEEKDEFSS</sequence>
<dbReference type="Pfam" id="PF00571">
    <property type="entry name" value="CBS"/>
    <property type="match status" value="2"/>
</dbReference>
<dbReference type="SMART" id="SM01091">
    <property type="entry name" value="CorC_HlyC"/>
    <property type="match status" value="1"/>
</dbReference>
<keyword evidence="7" id="KW-1133">Transmembrane helix</keyword>
<comment type="subcellular location">
    <subcellularLocation>
        <location evidence="1">Cell membrane</location>
        <topology evidence="1">Multi-pass membrane protein</topology>
    </subcellularLocation>
</comment>
<reference evidence="9 10" key="1">
    <citation type="journal article" date="2014" name="Mol. Biol. Evol.">
        <title>Massive expansion of Ubiquitination-related gene families within the Chlamydiae.</title>
        <authorList>
            <person name="Domman D."/>
            <person name="Collingro A."/>
            <person name="Lagkouvardos I."/>
            <person name="Gehre L."/>
            <person name="Weinmaier T."/>
            <person name="Rattei T."/>
            <person name="Subtil A."/>
            <person name="Horn M."/>
        </authorList>
    </citation>
    <scope>NUCLEOTIDE SEQUENCE [LARGE SCALE GENOMIC DNA]</scope>
    <source>
        <strain evidence="9 10">EI2</strain>
    </source>
</reference>
<dbReference type="PATRIC" id="fig|362787.3.peg.1335"/>
<dbReference type="EMBL" id="JSAN01000082">
    <property type="protein sequence ID" value="KIC71524.1"/>
    <property type="molecule type" value="Genomic_DNA"/>
</dbReference>
<evidence type="ECO:0000259" key="8">
    <source>
        <dbReference type="PROSITE" id="PS51371"/>
    </source>
</evidence>
<evidence type="ECO:0000256" key="6">
    <source>
        <dbReference type="PROSITE-ProRule" id="PRU00703"/>
    </source>
</evidence>
<dbReference type="InterPro" id="IPR046342">
    <property type="entry name" value="CBS_dom_sf"/>
</dbReference>
<evidence type="ECO:0000313" key="10">
    <source>
        <dbReference type="Proteomes" id="UP000031465"/>
    </source>
</evidence>
<dbReference type="SUPFAM" id="SSF56176">
    <property type="entry name" value="FAD-binding/transporter-associated domain-like"/>
    <property type="match status" value="1"/>
</dbReference>
<gene>
    <name evidence="9" type="ORF">DB44_DJ00190</name>
</gene>
<evidence type="ECO:0000256" key="5">
    <source>
        <dbReference type="ARBA" id="ARBA00023122"/>
    </source>
</evidence>